<evidence type="ECO:0000256" key="2">
    <source>
        <dbReference type="ARBA" id="ARBA00022692"/>
    </source>
</evidence>
<feature type="transmembrane region" description="Helical" evidence="6">
    <location>
        <begin position="35"/>
        <end position="54"/>
    </location>
</feature>
<name>A0A7Y0AIR6_9BACT</name>
<feature type="domain" description="Sodium/calcium exchanger membrane region" evidence="7">
    <location>
        <begin position="204"/>
        <end position="347"/>
    </location>
</feature>
<comment type="caution">
    <text evidence="8">The sequence shown here is derived from an EMBL/GenBank/DDBJ whole genome shotgun (WGS) entry which is preliminary data.</text>
</comment>
<evidence type="ECO:0000256" key="4">
    <source>
        <dbReference type="ARBA" id="ARBA00023136"/>
    </source>
</evidence>
<dbReference type="GO" id="GO:0016020">
    <property type="term" value="C:membrane"/>
    <property type="evidence" value="ECO:0007669"/>
    <property type="project" value="UniProtKB-SubCell"/>
</dbReference>
<reference evidence="8 9" key="1">
    <citation type="submission" date="2020-04" db="EMBL/GenBank/DDBJ databases">
        <title>Hymenobacter polaris sp. nov., isolated from Arctic soil.</title>
        <authorList>
            <person name="Dahal R.H."/>
        </authorList>
    </citation>
    <scope>NUCLEOTIDE SEQUENCE [LARGE SCALE GENOMIC DNA]</scope>
    <source>
        <strain evidence="8 9">RP-2-7</strain>
    </source>
</reference>
<proteinExistence type="predicted"/>
<keyword evidence="3 6" id="KW-1133">Transmembrane helix</keyword>
<evidence type="ECO:0000256" key="6">
    <source>
        <dbReference type="SAM" id="Phobius"/>
    </source>
</evidence>
<accession>A0A7Y0AIR6</accession>
<feature type="transmembrane region" description="Helical" evidence="6">
    <location>
        <begin position="142"/>
        <end position="160"/>
    </location>
</feature>
<dbReference type="GO" id="GO:0055085">
    <property type="term" value="P:transmembrane transport"/>
    <property type="evidence" value="ECO:0007669"/>
    <property type="project" value="InterPro"/>
</dbReference>
<dbReference type="EMBL" id="JABBGH010000004">
    <property type="protein sequence ID" value="NML67937.1"/>
    <property type="molecule type" value="Genomic_DNA"/>
</dbReference>
<keyword evidence="9" id="KW-1185">Reference proteome</keyword>
<feature type="transmembrane region" description="Helical" evidence="6">
    <location>
        <begin position="332"/>
        <end position="351"/>
    </location>
</feature>
<dbReference type="Proteomes" id="UP000559626">
    <property type="component" value="Unassembled WGS sequence"/>
</dbReference>
<dbReference type="InterPro" id="IPR044880">
    <property type="entry name" value="NCX_ion-bd_dom_sf"/>
</dbReference>
<feature type="transmembrane region" description="Helical" evidence="6">
    <location>
        <begin position="267"/>
        <end position="290"/>
    </location>
</feature>
<evidence type="ECO:0000313" key="9">
    <source>
        <dbReference type="Proteomes" id="UP000559626"/>
    </source>
</evidence>
<sequence>MFAHLAIPLLLAVFAAAGAAVWVAGIYLSNTTSALATRFGLGQALGGLLLLAVVTNLPELAITVSAARSQHLELATGNILGGIAMQTLVLVVLDIVGLGGKAALTYRAGSLVLVLEGILVLAVLTAALLGSQLPASLLIARVPPAGLLILLLWVTGVWLIGKAQQGLPWQVVDSPAPRHQQPSHQHVPQASTQQPHASTTRTGLIFLASALVTLVAGVVLERSGDALATHWGMSGLLFGATVLAAATSLPEISTGLASMKAGDYQLAISDIFGGNAFLPVLFLVASVLSGQAVLPHAGKTDLYLTGVGMLLTCVYLYGLLFRPRWQIARMGVDSLLVLCLYALSLLGLLAISR</sequence>
<keyword evidence="4 6" id="KW-0472">Membrane</keyword>
<dbReference type="AlphaFoldDB" id="A0A7Y0AIR6"/>
<evidence type="ECO:0000256" key="5">
    <source>
        <dbReference type="SAM" id="MobiDB-lite"/>
    </source>
</evidence>
<feature type="transmembrane region" description="Helical" evidence="6">
    <location>
        <begin position="6"/>
        <end position="28"/>
    </location>
</feature>
<feature type="region of interest" description="Disordered" evidence="5">
    <location>
        <begin position="172"/>
        <end position="195"/>
    </location>
</feature>
<feature type="transmembrane region" description="Helical" evidence="6">
    <location>
        <begin position="203"/>
        <end position="220"/>
    </location>
</feature>
<feature type="transmembrane region" description="Helical" evidence="6">
    <location>
        <begin position="302"/>
        <end position="320"/>
    </location>
</feature>
<dbReference type="Gene3D" id="1.20.1420.30">
    <property type="entry name" value="NCX, central ion-binding region"/>
    <property type="match status" value="1"/>
</dbReference>
<organism evidence="8 9">
    <name type="scientific">Hymenobacter polaris</name>
    <dbReference type="NCBI Taxonomy" id="2682546"/>
    <lineage>
        <taxon>Bacteria</taxon>
        <taxon>Pseudomonadati</taxon>
        <taxon>Bacteroidota</taxon>
        <taxon>Cytophagia</taxon>
        <taxon>Cytophagales</taxon>
        <taxon>Hymenobacteraceae</taxon>
        <taxon>Hymenobacter</taxon>
    </lineage>
</organism>
<evidence type="ECO:0000256" key="3">
    <source>
        <dbReference type="ARBA" id="ARBA00022989"/>
    </source>
</evidence>
<evidence type="ECO:0000313" key="8">
    <source>
        <dbReference type="EMBL" id="NML67937.1"/>
    </source>
</evidence>
<dbReference type="Pfam" id="PF01699">
    <property type="entry name" value="Na_Ca_ex"/>
    <property type="match status" value="2"/>
</dbReference>
<comment type="subcellular location">
    <subcellularLocation>
        <location evidence="1">Membrane</location>
        <topology evidence="1">Multi-pass membrane protein</topology>
    </subcellularLocation>
</comment>
<keyword evidence="2 6" id="KW-0812">Transmembrane</keyword>
<feature type="transmembrane region" description="Helical" evidence="6">
    <location>
        <begin position="108"/>
        <end position="130"/>
    </location>
</feature>
<feature type="compositionally biased region" description="Polar residues" evidence="5">
    <location>
        <begin position="180"/>
        <end position="195"/>
    </location>
</feature>
<dbReference type="RefSeq" id="WP_169533643.1">
    <property type="nucleotide sequence ID" value="NZ_JABBGH010000004.1"/>
</dbReference>
<dbReference type="InterPro" id="IPR004837">
    <property type="entry name" value="NaCa_Exmemb"/>
</dbReference>
<protein>
    <submittedName>
        <fullName evidence="8">Sodium:calcium antiporter</fullName>
    </submittedName>
</protein>
<gene>
    <name evidence="8" type="ORF">HHL22_22280</name>
</gene>
<feature type="transmembrane region" description="Helical" evidence="6">
    <location>
        <begin position="74"/>
        <end position="96"/>
    </location>
</feature>
<evidence type="ECO:0000259" key="7">
    <source>
        <dbReference type="Pfam" id="PF01699"/>
    </source>
</evidence>
<evidence type="ECO:0000256" key="1">
    <source>
        <dbReference type="ARBA" id="ARBA00004141"/>
    </source>
</evidence>
<feature type="domain" description="Sodium/calcium exchanger membrane region" evidence="7">
    <location>
        <begin position="10"/>
        <end position="154"/>
    </location>
</feature>